<sequence length="259" mass="29268">MTSSTRSSSYRRTFGVVSGAPRTFSSRSYTSGTSVRSARSLGLGGSPSGFGRSFVAVRSTGPLRSSASSVCGLDAVDFKLAEAVNADFRTTRSNEKAEMQELNDRFATYIDKVRYLEQQNKQLSLELAQFKGKDPSRMAAMYEDEIREMRRQIEELNTQKSRGDVERQNLIDELEKLRQKLLEEADMREQAEKNLQAFRQDVDDATLARIELERKIEALQEEIIFLKKLHEEGPPSGHPPGRCQAHPHLLEMPINLLQP</sequence>
<accession>A0A8C4QNJ1</accession>
<evidence type="ECO:0000256" key="3">
    <source>
        <dbReference type="SAM" id="Coils"/>
    </source>
</evidence>
<dbReference type="PROSITE" id="PS51842">
    <property type="entry name" value="IF_ROD_2"/>
    <property type="match status" value="1"/>
</dbReference>
<dbReference type="SMART" id="SM01391">
    <property type="entry name" value="Filament"/>
    <property type="match status" value="1"/>
</dbReference>
<evidence type="ECO:0000313" key="5">
    <source>
        <dbReference type="Ensembl" id="ENSEBUP00000017087.1"/>
    </source>
</evidence>
<dbReference type="GeneTree" id="ENSGT00940000155522"/>
<keyword evidence="6" id="KW-1185">Reference proteome</keyword>
<dbReference type="Proteomes" id="UP000694388">
    <property type="component" value="Unplaced"/>
</dbReference>
<keyword evidence="1" id="KW-0403">Intermediate filament</keyword>
<evidence type="ECO:0000259" key="4">
    <source>
        <dbReference type="PROSITE" id="PS51842"/>
    </source>
</evidence>
<evidence type="ECO:0000256" key="1">
    <source>
        <dbReference type="ARBA" id="ARBA00022754"/>
    </source>
</evidence>
<name>A0A8C4QNJ1_EPTBU</name>
<organism evidence="5 6">
    <name type="scientific">Eptatretus burgeri</name>
    <name type="common">Inshore hagfish</name>
    <dbReference type="NCBI Taxonomy" id="7764"/>
    <lineage>
        <taxon>Eukaryota</taxon>
        <taxon>Metazoa</taxon>
        <taxon>Chordata</taxon>
        <taxon>Craniata</taxon>
        <taxon>Vertebrata</taxon>
        <taxon>Cyclostomata</taxon>
        <taxon>Myxini</taxon>
        <taxon>Myxiniformes</taxon>
        <taxon>Myxinidae</taxon>
        <taxon>Eptatretinae</taxon>
        <taxon>Eptatretus</taxon>
    </lineage>
</organism>
<reference evidence="5" key="1">
    <citation type="submission" date="2025-08" db="UniProtKB">
        <authorList>
            <consortium name="Ensembl"/>
        </authorList>
    </citation>
    <scope>IDENTIFICATION</scope>
</reference>
<feature type="domain" description="IF rod" evidence="4">
    <location>
        <begin position="95"/>
        <end position="259"/>
    </location>
</feature>
<dbReference type="PANTHER" id="PTHR45652">
    <property type="entry name" value="GLIAL FIBRILLARY ACIDIC PROTEIN"/>
    <property type="match status" value="1"/>
</dbReference>
<dbReference type="Pfam" id="PF04732">
    <property type="entry name" value="Filament_head"/>
    <property type="match status" value="1"/>
</dbReference>
<dbReference type="PANTHER" id="PTHR45652:SF21">
    <property type="entry name" value="ZINC FINGER CCCH DOMAIN-CONTAINING PROTEIN 13-LIKE ISOFORM X1"/>
    <property type="match status" value="1"/>
</dbReference>
<dbReference type="InterPro" id="IPR039008">
    <property type="entry name" value="IF_rod_dom"/>
</dbReference>
<reference evidence="5" key="2">
    <citation type="submission" date="2025-09" db="UniProtKB">
        <authorList>
            <consortium name="Ensembl"/>
        </authorList>
    </citation>
    <scope>IDENTIFICATION</scope>
</reference>
<evidence type="ECO:0000256" key="2">
    <source>
        <dbReference type="ARBA" id="ARBA00023054"/>
    </source>
</evidence>
<dbReference type="GO" id="GO:0005200">
    <property type="term" value="F:structural constituent of cytoskeleton"/>
    <property type="evidence" value="ECO:0007669"/>
    <property type="project" value="TreeGrafter"/>
</dbReference>
<protein>
    <submittedName>
        <fullName evidence="5">Desmin</fullName>
    </submittedName>
</protein>
<dbReference type="GO" id="GO:0045109">
    <property type="term" value="P:intermediate filament organization"/>
    <property type="evidence" value="ECO:0007669"/>
    <property type="project" value="TreeGrafter"/>
</dbReference>
<feature type="coiled-coil region" evidence="3">
    <location>
        <begin position="85"/>
        <end position="229"/>
    </location>
</feature>
<keyword evidence="2 3" id="KW-0175">Coiled coil</keyword>
<dbReference type="SUPFAM" id="SSF64593">
    <property type="entry name" value="Intermediate filament protein, coiled coil region"/>
    <property type="match status" value="1"/>
</dbReference>
<evidence type="ECO:0000313" key="6">
    <source>
        <dbReference type="Proteomes" id="UP000694388"/>
    </source>
</evidence>
<dbReference type="Ensembl" id="ENSEBUT00000017663.1">
    <property type="protein sequence ID" value="ENSEBUP00000017087.1"/>
    <property type="gene ID" value="ENSEBUG00000010686.1"/>
</dbReference>
<dbReference type="InterPro" id="IPR050405">
    <property type="entry name" value="Intermediate_filament"/>
</dbReference>
<dbReference type="Pfam" id="PF00038">
    <property type="entry name" value="Filament"/>
    <property type="match status" value="1"/>
</dbReference>
<dbReference type="GO" id="GO:0005882">
    <property type="term" value="C:intermediate filament"/>
    <property type="evidence" value="ECO:0007669"/>
    <property type="project" value="UniProtKB-KW"/>
</dbReference>
<dbReference type="Gene3D" id="1.20.5.1160">
    <property type="entry name" value="Vasodilator-stimulated phosphoprotein"/>
    <property type="match status" value="1"/>
</dbReference>
<dbReference type="GO" id="GO:0005737">
    <property type="term" value="C:cytoplasm"/>
    <property type="evidence" value="ECO:0007669"/>
    <property type="project" value="TreeGrafter"/>
</dbReference>
<proteinExistence type="predicted"/>
<dbReference type="AlphaFoldDB" id="A0A8C4QNJ1"/>
<dbReference type="FunFam" id="1.20.5.1160:FF:000001">
    <property type="entry name" value="Keratin type II"/>
    <property type="match status" value="1"/>
</dbReference>
<dbReference type="InterPro" id="IPR006821">
    <property type="entry name" value="Intermed_filament_DNA-bd"/>
</dbReference>
<dbReference type="OMA" id="RDETEGM"/>